<evidence type="ECO:0000256" key="1">
    <source>
        <dbReference type="SAM" id="Phobius"/>
    </source>
</evidence>
<keyword evidence="1" id="KW-0472">Membrane</keyword>
<feature type="transmembrane region" description="Helical" evidence="1">
    <location>
        <begin position="28"/>
        <end position="48"/>
    </location>
</feature>
<proteinExistence type="predicted"/>
<reference evidence="2" key="1">
    <citation type="submission" date="2023-03" db="EMBL/GenBank/DDBJ databases">
        <title>Massive genome expansion in bonnet fungi (Mycena s.s.) driven by repeated elements and novel gene families across ecological guilds.</title>
        <authorList>
            <consortium name="Lawrence Berkeley National Laboratory"/>
            <person name="Harder C.B."/>
            <person name="Miyauchi S."/>
            <person name="Viragh M."/>
            <person name="Kuo A."/>
            <person name="Thoen E."/>
            <person name="Andreopoulos B."/>
            <person name="Lu D."/>
            <person name="Skrede I."/>
            <person name="Drula E."/>
            <person name="Henrissat B."/>
            <person name="Morin E."/>
            <person name="Kohler A."/>
            <person name="Barry K."/>
            <person name="LaButti K."/>
            <person name="Morin E."/>
            <person name="Salamov A."/>
            <person name="Lipzen A."/>
            <person name="Mereny Z."/>
            <person name="Hegedus B."/>
            <person name="Baldrian P."/>
            <person name="Stursova M."/>
            <person name="Weitz H."/>
            <person name="Taylor A."/>
            <person name="Grigoriev I.V."/>
            <person name="Nagy L.G."/>
            <person name="Martin F."/>
            <person name="Kauserud H."/>
        </authorList>
    </citation>
    <scope>NUCLEOTIDE SEQUENCE</scope>
    <source>
        <strain evidence="2">CBHHK002</strain>
    </source>
</reference>
<keyword evidence="3" id="KW-1185">Reference proteome</keyword>
<evidence type="ECO:0000313" key="2">
    <source>
        <dbReference type="EMBL" id="KAJ7346363.1"/>
    </source>
</evidence>
<gene>
    <name evidence="2" type="ORF">DFH08DRAFT_961798</name>
</gene>
<sequence>MVHFPPPALSFSNSLRTIFRALDFPARLGYFVLISNLVFSFLYPYLYLLPHPATPLLIAASSQAQVRSQWCDYDEVCKHVLEQGGREYKCSGKAGAWGCRIPRLHACALPTLSTLSMPASRARTLAPPAPPLSVAEGVEPAHIDTTGTNANTAPHAWPSVEDIRKCTNTIMGLSAAV</sequence>
<organism evidence="2 3">
    <name type="scientific">Mycena albidolilacea</name>
    <dbReference type="NCBI Taxonomy" id="1033008"/>
    <lineage>
        <taxon>Eukaryota</taxon>
        <taxon>Fungi</taxon>
        <taxon>Dikarya</taxon>
        <taxon>Basidiomycota</taxon>
        <taxon>Agaricomycotina</taxon>
        <taxon>Agaricomycetes</taxon>
        <taxon>Agaricomycetidae</taxon>
        <taxon>Agaricales</taxon>
        <taxon>Marasmiineae</taxon>
        <taxon>Mycenaceae</taxon>
        <taxon>Mycena</taxon>
    </lineage>
</organism>
<evidence type="ECO:0000313" key="3">
    <source>
        <dbReference type="Proteomes" id="UP001218218"/>
    </source>
</evidence>
<keyword evidence="1" id="KW-1133">Transmembrane helix</keyword>
<name>A0AAD7EQJ2_9AGAR</name>
<protein>
    <submittedName>
        <fullName evidence="2">Uncharacterized protein</fullName>
    </submittedName>
</protein>
<dbReference type="Proteomes" id="UP001218218">
    <property type="component" value="Unassembled WGS sequence"/>
</dbReference>
<dbReference type="EMBL" id="JARIHO010000021">
    <property type="protein sequence ID" value="KAJ7346363.1"/>
    <property type="molecule type" value="Genomic_DNA"/>
</dbReference>
<dbReference type="AlphaFoldDB" id="A0AAD7EQJ2"/>
<accession>A0AAD7EQJ2</accession>
<keyword evidence="1" id="KW-0812">Transmembrane</keyword>
<comment type="caution">
    <text evidence="2">The sequence shown here is derived from an EMBL/GenBank/DDBJ whole genome shotgun (WGS) entry which is preliminary data.</text>
</comment>